<keyword evidence="1" id="KW-0732">Signal</keyword>
<accession>A0A2P6QMC4</accession>
<proteinExistence type="predicted"/>
<evidence type="ECO:0000256" key="1">
    <source>
        <dbReference type="SAM" id="SignalP"/>
    </source>
</evidence>
<dbReference type="Proteomes" id="UP000238479">
    <property type="component" value="Chromosome 5"/>
</dbReference>
<dbReference type="AlphaFoldDB" id="A0A2P6QMC4"/>
<evidence type="ECO:0000313" key="3">
    <source>
        <dbReference type="Proteomes" id="UP000238479"/>
    </source>
</evidence>
<keyword evidence="3" id="KW-1185">Reference proteome</keyword>
<feature type="chain" id="PRO_5015171909" description="Secreted protein" evidence="1">
    <location>
        <begin position="25"/>
        <end position="60"/>
    </location>
</feature>
<dbReference type="Gramene" id="PRQ35320">
    <property type="protein sequence ID" value="PRQ35320"/>
    <property type="gene ID" value="RchiOBHm_Chr5g0078691"/>
</dbReference>
<organism evidence="2 3">
    <name type="scientific">Rosa chinensis</name>
    <name type="common">China rose</name>
    <dbReference type="NCBI Taxonomy" id="74649"/>
    <lineage>
        <taxon>Eukaryota</taxon>
        <taxon>Viridiplantae</taxon>
        <taxon>Streptophyta</taxon>
        <taxon>Embryophyta</taxon>
        <taxon>Tracheophyta</taxon>
        <taxon>Spermatophyta</taxon>
        <taxon>Magnoliopsida</taxon>
        <taxon>eudicotyledons</taxon>
        <taxon>Gunneridae</taxon>
        <taxon>Pentapetalae</taxon>
        <taxon>rosids</taxon>
        <taxon>fabids</taxon>
        <taxon>Rosales</taxon>
        <taxon>Rosaceae</taxon>
        <taxon>Rosoideae</taxon>
        <taxon>Rosoideae incertae sedis</taxon>
        <taxon>Rosa</taxon>
    </lineage>
</organism>
<name>A0A2P6QMC4_ROSCH</name>
<comment type="caution">
    <text evidence="2">The sequence shown here is derived from an EMBL/GenBank/DDBJ whole genome shotgun (WGS) entry which is preliminary data.</text>
</comment>
<gene>
    <name evidence="2" type="ORF">RchiOBHm_Chr5g0078691</name>
</gene>
<feature type="signal peptide" evidence="1">
    <location>
        <begin position="1"/>
        <end position="24"/>
    </location>
</feature>
<evidence type="ECO:0000313" key="2">
    <source>
        <dbReference type="EMBL" id="PRQ35320.1"/>
    </source>
</evidence>
<dbReference type="EMBL" id="PDCK01000043">
    <property type="protein sequence ID" value="PRQ35320.1"/>
    <property type="molecule type" value="Genomic_DNA"/>
</dbReference>
<reference evidence="2 3" key="1">
    <citation type="journal article" date="2018" name="Nat. Genet.">
        <title>The Rosa genome provides new insights in the design of modern roses.</title>
        <authorList>
            <person name="Bendahmane M."/>
        </authorList>
    </citation>
    <scope>NUCLEOTIDE SEQUENCE [LARGE SCALE GENOMIC DNA]</scope>
    <source>
        <strain evidence="3">cv. Old Blush</strain>
    </source>
</reference>
<evidence type="ECO:0008006" key="4">
    <source>
        <dbReference type="Google" id="ProtNLM"/>
    </source>
</evidence>
<sequence>MGGGHGSSLLFFFVSTVSNWGSNSACITGGVRLTPDPKKGKTDFTAGWSTWQARAMPISS</sequence>
<protein>
    <recommendedName>
        <fullName evidence="4">Secreted protein</fullName>
    </recommendedName>
</protein>